<feature type="coiled-coil region" evidence="1">
    <location>
        <begin position="67"/>
        <end position="98"/>
    </location>
</feature>
<keyword evidence="1" id="KW-0175">Coiled coil</keyword>
<protein>
    <submittedName>
        <fullName evidence="2">Uncharacterized protein</fullName>
    </submittedName>
</protein>
<name>A0A7J7LQH8_9MAGN</name>
<keyword evidence="3" id="KW-1185">Reference proteome</keyword>
<sequence>MGFEKFCFIKAGNSDNRLIHALVERWGPSTHTDQKEAAKSSIGFWGKRMLETMFNMIKSWNERDEQKREEKEAKTIAREELKLAKEAEIQRRREAELTQIKAVDDAHMFKVMTMDPNNLLPAQRH</sequence>
<gene>
    <name evidence="2" type="ORF">GIB67_038918</name>
</gene>
<proteinExistence type="predicted"/>
<dbReference type="EMBL" id="JACGCM010002109">
    <property type="protein sequence ID" value="KAF6144819.1"/>
    <property type="molecule type" value="Genomic_DNA"/>
</dbReference>
<organism evidence="2 3">
    <name type="scientific">Kingdonia uniflora</name>
    <dbReference type="NCBI Taxonomy" id="39325"/>
    <lineage>
        <taxon>Eukaryota</taxon>
        <taxon>Viridiplantae</taxon>
        <taxon>Streptophyta</taxon>
        <taxon>Embryophyta</taxon>
        <taxon>Tracheophyta</taxon>
        <taxon>Spermatophyta</taxon>
        <taxon>Magnoliopsida</taxon>
        <taxon>Ranunculales</taxon>
        <taxon>Circaeasteraceae</taxon>
        <taxon>Kingdonia</taxon>
    </lineage>
</organism>
<evidence type="ECO:0000313" key="3">
    <source>
        <dbReference type="Proteomes" id="UP000541444"/>
    </source>
</evidence>
<dbReference type="Proteomes" id="UP000541444">
    <property type="component" value="Unassembled WGS sequence"/>
</dbReference>
<comment type="caution">
    <text evidence="2">The sequence shown here is derived from an EMBL/GenBank/DDBJ whole genome shotgun (WGS) entry which is preliminary data.</text>
</comment>
<evidence type="ECO:0000256" key="1">
    <source>
        <dbReference type="SAM" id="Coils"/>
    </source>
</evidence>
<evidence type="ECO:0000313" key="2">
    <source>
        <dbReference type="EMBL" id="KAF6144819.1"/>
    </source>
</evidence>
<accession>A0A7J7LQH8</accession>
<dbReference type="AlphaFoldDB" id="A0A7J7LQH8"/>
<reference evidence="2 3" key="1">
    <citation type="journal article" date="2020" name="IScience">
        <title>Genome Sequencing of the Endangered Kingdonia uniflora (Circaeasteraceae, Ranunculales) Reveals Potential Mechanisms of Evolutionary Specialization.</title>
        <authorList>
            <person name="Sun Y."/>
            <person name="Deng T."/>
            <person name="Zhang A."/>
            <person name="Moore M.J."/>
            <person name="Landis J.B."/>
            <person name="Lin N."/>
            <person name="Zhang H."/>
            <person name="Zhang X."/>
            <person name="Huang J."/>
            <person name="Zhang X."/>
            <person name="Sun H."/>
            <person name="Wang H."/>
        </authorList>
    </citation>
    <scope>NUCLEOTIDE SEQUENCE [LARGE SCALE GENOMIC DNA]</scope>
    <source>
        <strain evidence="2">TB1705</strain>
        <tissue evidence="2">Leaf</tissue>
    </source>
</reference>